<gene>
    <name evidence="1" type="ORF">BpHYR1_031579</name>
</gene>
<evidence type="ECO:0000313" key="2">
    <source>
        <dbReference type="Proteomes" id="UP000276133"/>
    </source>
</evidence>
<name>A0A3M7QAU5_BRAPC</name>
<dbReference type="Proteomes" id="UP000276133">
    <property type="component" value="Unassembled WGS sequence"/>
</dbReference>
<feature type="non-terminal residue" evidence="1">
    <location>
        <position position="61"/>
    </location>
</feature>
<sequence>MCKFAMIHGPKAENIFIKISTMDKFLEPFSCIDDLLVFHRILSKLKSSDISARILKKQASK</sequence>
<reference evidence="1 2" key="1">
    <citation type="journal article" date="2018" name="Sci. Rep.">
        <title>Genomic signatures of local adaptation to the degree of environmental predictability in rotifers.</title>
        <authorList>
            <person name="Franch-Gras L."/>
            <person name="Hahn C."/>
            <person name="Garcia-Roger E.M."/>
            <person name="Carmona M.J."/>
            <person name="Serra M."/>
            <person name="Gomez A."/>
        </authorList>
    </citation>
    <scope>NUCLEOTIDE SEQUENCE [LARGE SCALE GENOMIC DNA]</scope>
    <source>
        <strain evidence="1">HYR1</strain>
    </source>
</reference>
<organism evidence="1 2">
    <name type="scientific">Brachionus plicatilis</name>
    <name type="common">Marine rotifer</name>
    <name type="synonym">Brachionus muelleri</name>
    <dbReference type="NCBI Taxonomy" id="10195"/>
    <lineage>
        <taxon>Eukaryota</taxon>
        <taxon>Metazoa</taxon>
        <taxon>Spiralia</taxon>
        <taxon>Gnathifera</taxon>
        <taxon>Rotifera</taxon>
        <taxon>Eurotatoria</taxon>
        <taxon>Monogononta</taxon>
        <taxon>Pseudotrocha</taxon>
        <taxon>Ploima</taxon>
        <taxon>Brachionidae</taxon>
        <taxon>Brachionus</taxon>
    </lineage>
</organism>
<evidence type="ECO:0000313" key="1">
    <source>
        <dbReference type="EMBL" id="RNA08530.1"/>
    </source>
</evidence>
<dbReference type="EMBL" id="REGN01006706">
    <property type="protein sequence ID" value="RNA08530.1"/>
    <property type="molecule type" value="Genomic_DNA"/>
</dbReference>
<keyword evidence="2" id="KW-1185">Reference proteome</keyword>
<comment type="caution">
    <text evidence="1">The sequence shown here is derived from an EMBL/GenBank/DDBJ whole genome shotgun (WGS) entry which is preliminary data.</text>
</comment>
<protein>
    <submittedName>
        <fullName evidence="1">Uncharacterized protein</fullName>
    </submittedName>
</protein>
<dbReference type="AlphaFoldDB" id="A0A3M7QAU5"/>
<accession>A0A3M7QAU5</accession>
<proteinExistence type="predicted"/>